<accession>A0ACC2M4S7</accession>
<evidence type="ECO:0000313" key="1">
    <source>
        <dbReference type="EMBL" id="KAJ8640620.1"/>
    </source>
</evidence>
<proteinExistence type="predicted"/>
<reference evidence="1 2" key="1">
    <citation type="journal article" date="2022" name="Hortic Res">
        <title>A haplotype resolved chromosomal level avocado genome allows analysis of novel avocado genes.</title>
        <authorList>
            <person name="Nath O."/>
            <person name="Fletcher S.J."/>
            <person name="Hayward A."/>
            <person name="Shaw L.M."/>
            <person name="Masouleh A.K."/>
            <person name="Furtado A."/>
            <person name="Henry R.J."/>
            <person name="Mitter N."/>
        </authorList>
    </citation>
    <scope>NUCLEOTIDE SEQUENCE [LARGE SCALE GENOMIC DNA]</scope>
    <source>
        <strain evidence="2">cv. Hass</strain>
    </source>
</reference>
<comment type="caution">
    <text evidence="1">The sequence shown here is derived from an EMBL/GenBank/DDBJ whole genome shotgun (WGS) entry which is preliminary data.</text>
</comment>
<organism evidence="1 2">
    <name type="scientific">Persea americana</name>
    <name type="common">Avocado</name>
    <dbReference type="NCBI Taxonomy" id="3435"/>
    <lineage>
        <taxon>Eukaryota</taxon>
        <taxon>Viridiplantae</taxon>
        <taxon>Streptophyta</taxon>
        <taxon>Embryophyta</taxon>
        <taxon>Tracheophyta</taxon>
        <taxon>Spermatophyta</taxon>
        <taxon>Magnoliopsida</taxon>
        <taxon>Magnoliidae</taxon>
        <taxon>Laurales</taxon>
        <taxon>Lauraceae</taxon>
        <taxon>Persea</taxon>
    </lineage>
</organism>
<keyword evidence="2" id="KW-1185">Reference proteome</keyword>
<gene>
    <name evidence="1" type="ORF">MRB53_017314</name>
</gene>
<protein>
    <submittedName>
        <fullName evidence="1">Uncharacterized protein</fullName>
    </submittedName>
</protein>
<dbReference type="EMBL" id="CM056813">
    <property type="protein sequence ID" value="KAJ8640620.1"/>
    <property type="molecule type" value="Genomic_DNA"/>
</dbReference>
<sequence length="444" mass="48978">MCARNDTSTSEFFSEEKAGSLWCFQERLRSGTMLRKSSRTLHKDQSQGHLMSDSASDSSFSSDVLVQKNRISSFSSVPGVFVGFTAKGISDYESANSPTSPLDVKAFSNLFPFRSPRLGQPQKRWGCNNNKVGLGIVDSLNDETEPCGTVLGSSKSRNILFGSQMRMNIPSCQALVLKSLDSSLTPRSLPKNYAISPLKSPNPQSGSSDKVPGSHVIKFENEVVGNSRLCLSYYGRSSPLLNSLMYCHPKSKSDDFQLATRNTQQDSGPLPLVRGSTIFEKFSGRKSSSLPVSKGSGHEFIGSLPSSEIELSEDYTCVISHGPNPRTTHIYGDCILESHSVELADCNKEEKWWIGSPKLLKGSDNSYPSDDFLSCCYTCKKRLEEGKDIYMYRGEKAFCSCSCRSQEILSEEEMENPTNNSSHSPKLACHEQRFGFTVPSAHDQ</sequence>
<name>A0ACC2M4S7_PERAE</name>
<dbReference type="Proteomes" id="UP001234297">
    <property type="component" value="Chromosome 5"/>
</dbReference>
<evidence type="ECO:0000313" key="2">
    <source>
        <dbReference type="Proteomes" id="UP001234297"/>
    </source>
</evidence>